<dbReference type="SUPFAM" id="SSF53474">
    <property type="entry name" value="alpha/beta-Hydrolases"/>
    <property type="match status" value="1"/>
</dbReference>
<evidence type="ECO:0000313" key="1">
    <source>
        <dbReference type="EMBL" id="CAK9003520.1"/>
    </source>
</evidence>
<dbReference type="Proteomes" id="UP001642484">
    <property type="component" value="Unassembled WGS sequence"/>
</dbReference>
<keyword evidence="2" id="KW-1185">Reference proteome</keyword>
<name>A0ABP0IQ73_9DINO</name>
<evidence type="ECO:0000313" key="2">
    <source>
        <dbReference type="Proteomes" id="UP001642484"/>
    </source>
</evidence>
<dbReference type="InterPro" id="IPR029058">
    <property type="entry name" value="AB_hydrolase_fold"/>
</dbReference>
<comment type="caution">
    <text evidence="1">The sequence shown here is derived from an EMBL/GenBank/DDBJ whole genome shotgun (WGS) entry which is preliminary data.</text>
</comment>
<accession>A0ABP0IQ73</accession>
<reference evidence="1 2" key="1">
    <citation type="submission" date="2024-02" db="EMBL/GenBank/DDBJ databases">
        <authorList>
            <person name="Chen Y."/>
            <person name="Shah S."/>
            <person name="Dougan E. K."/>
            <person name="Thang M."/>
            <person name="Chan C."/>
        </authorList>
    </citation>
    <scope>NUCLEOTIDE SEQUENCE [LARGE SCALE GENOMIC DNA]</scope>
</reference>
<protein>
    <submittedName>
        <fullName evidence="1">Uncharacterized protein</fullName>
    </submittedName>
</protein>
<proteinExistence type="predicted"/>
<dbReference type="EMBL" id="CAXAMN010003228">
    <property type="protein sequence ID" value="CAK9003520.1"/>
    <property type="molecule type" value="Genomic_DNA"/>
</dbReference>
<gene>
    <name evidence="1" type="ORF">CCMP2556_LOCUS7324</name>
</gene>
<organism evidence="1 2">
    <name type="scientific">Durusdinium trenchii</name>
    <dbReference type="NCBI Taxonomy" id="1381693"/>
    <lineage>
        <taxon>Eukaryota</taxon>
        <taxon>Sar</taxon>
        <taxon>Alveolata</taxon>
        <taxon>Dinophyceae</taxon>
        <taxon>Suessiales</taxon>
        <taxon>Symbiodiniaceae</taxon>
        <taxon>Durusdinium</taxon>
    </lineage>
</organism>
<sequence length="493" mass="54103">MDDEDYAMDYACARLEASLGLHKAKIETLRKLEKRLDARVARLGELSLAAKTLVDSMMRNPFQAADDSPLVSPSVSFKDSQEKQEEKEEEKEEEKVEEREEEKEDGDRPKNQVLKRSVSWVSEPPHEEVLMPGKDSPDAHRIPPHGHWVPSDVLERRSSFQGESAKKLGGRQVELRAGESTVPCILVEPMGKLINNEFVSTGMAVVFEETHAKSTEEWAQVLKRTKLLDAGVSVAIPLLKEAKKANNAEETETLFNEASLKDLHDLVGAIMAMCSSDLCILCGKGPGAQKAMEVAPMIPGTAASILFAPSSPPPTCSFMGPVMLVWAQDDTESPFENAGFWAEALANREESTAVAVLRDPAVGGHDLSRMLRKDDACAADVLSFVAAALLITELRRFDHFRDQRQPGDGQANLDALQSRLLKLFEELPLHLTCQFVRQRVESNPAALEGKHADDLAMALVSHFFEKPDAAPEIAGALSDWINGDMPSVASASE</sequence>